<dbReference type="WBParaSite" id="sdigi.contig1074.g10162.t1">
    <property type="protein sequence ID" value="sdigi.contig1074.g10162.t1"/>
    <property type="gene ID" value="sdigi.contig1074.g10162"/>
</dbReference>
<sequence length="351" mass="41272">MLEYHQKDTVDSVACGKEQYVTVEDVYEMSQSKNGQYRWKRAFQFPPLLQTFPVRLRHQEISETKFSARMKMDCAETAAKLRTYVQECIKTFEGTVTVGNKFSKRVFTASTTDVQKQLFATTGSQNQSILPCVSNDSALAIEDRDSDVNAYVTAKRLVGKIRAFKEEIVGEMKIWQETNAENRQLGADIRHFRKKLKELNTVCANCELHNVEIEQRKKRYSEQLKKISKLISEQMERAEEEKYRNVTEKLVANRIELRKELYAEMDNYESLRAQIKQTEMSLVYLQKTIDVYDAEFWQLDDRRHDLQSQIFQLQELLRHSKCRHYLNLCDDNGDKSENRDNVSDKVPNRWT</sequence>
<dbReference type="AlphaFoldDB" id="A0A915PD53"/>
<proteinExistence type="predicted"/>
<name>A0A915PD53_9BILA</name>
<keyword evidence="2" id="KW-1185">Reference proteome</keyword>
<protein>
    <submittedName>
        <fullName evidence="3">Uncharacterized protein</fullName>
    </submittedName>
</protein>
<evidence type="ECO:0000256" key="1">
    <source>
        <dbReference type="SAM" id="Coils"/>
    </source>
</evidence>
<organism evidence="2 3">
    <name type="scientific">Setaria digitata</name>
    <dbReference type="NCBI Taxonomy" id="48799"/>
    <lineage>
        <taxon>Eukaryota</taxon>
        <taxon>Metazoa</taxon>
        <taxon>Ecdysozoa</taxon>
        <taxon>Nematoda</taxon>
        <taxon>Chromadorea</taxon>
        <taxon>Rhabditida</taxon>
        <taxon>Spirurina</taxon>
        <taxon>Spiruromorpha</taxon>
        <taxon>Filarioidea</taxon>
        <taxon>Setariidae</taxon>
        <taxon>Setaria</taxon>
    </lineage>
</organism>
<feature type="coiled-coil region" evidence="1">
    <location>
        <begin position="210"/>
        <end position="278"/>
    </location>
</feature>
<keyword evidence="1" id="KW-0175">Coiled coil</keyword>
<evidence type="ECO:0000313" key="2">
    <source>
        <dbReference type="Proteomes" id="UP000887581"/>
    </source>
</evidence>
<reference evidence="3" key="1">
    <citation type="submission" date="2022-11" db="UniProtKB">
        <authorList>
            <consortium name="WormBaseParasite"/>
        </authorList>
    </citation>
    <scope>IDENTIFICATION</scope>
</reference>
<dbReference type="Proteomes" id="UP000887581">
    <property type="component" value="Unplaced"/>
</dbReference>
<accession>A0A915PD53</accession>
<evidence type="ECO:0000313" key="3">
    <source>
        <dbReference type="WBParaSite" id="sdigi.contig1074.g10162.t1"/>
    </source>
</evidence>